<keyword evidence="3" id="KW-1185">Reference proteome</keyword>
<feature type="chain" id="PRO_5046401801" description="Group-specific protein" evidence="1">
    <location>
        <begin position="25"/>
        <end position="140"/>
    </location>
</feature>
<proteinExistence type="predicted"/>
<keyword evidence="1" id="KW-0732">Signal</keyword>
<sequence length="140" mass="16252">MILRTALIVLMTFFINASSVPAQANKNIEMYDIEQKIVIKTITRKPYIQKNSEIILQGISDVYKKINPIPIKGLMVKIPLDPSIHVSNQWIDSIVDELIVFFPEEEEPFIMVYDDENNIYFFSIDKKVNTANLFLLLLHH</sequence>
<dbReference type="RefSeq" id="WP_389220143.1">
    <property type="nucleotide sequence ID" value="NZ_JBIACJ010000006.1"/>
</dbReference>
<dbReference type="EMBL" id="JBIACJ010000006">
    <property type="protein sequence ID" value="MFE8697274.1"/>
    <property type="molecule type" value="Genomic_DNA"/>
</dbReference>
<reference evidence="2 3" key="1">
    <citation type="submission" date="2024-08" db="EMBL/GenBank/DDBJ databases">
        <title>Two novel Cytobacillus novel species.</title>
        <authorList>
            <person name="Liu G."/>
        </authorList>
    </citation>
    <scope>NUCLEOTIDE SEQUENCE [LARGE SCALE GENOMIC DNA]</scope>
    <source>
        <strain evidence="2 3">FJAT-53684</strain>
    </source>
</reference>
<evidence type="ECO:0000256" key="1">
    <source>
        <dbReference type="SAM" id="SignalP"/>
    </source>
</evidence>
<evidence type="ECO:0000313" key="3">
    <source>
        <dbReference type="Proteomes" id="UP001601058"/>
    </source>
</evidence>
<comment type="caution">
    <text evidence="2">The sequence shown here is derived from an EMBL/GenBank/DDBJ whole genome shotgun (WGS) entry which is preliminary data.</text>
</comment>
<feature type="signal peptide" evidence="1">
    <location>
        <begin position="1"/>
        <end position="24"/>
    </location>
</feature>
<accession>A0ABW6JZD7</accession>
<protein>
    <recommendedName>
        <fullName evidence="4">Group-specific protein</fullName>
    </recommendedName>
</protein>
<evidence type="ECO:0008006" key="4">
    <source>
        <dbReference type="Google" id="ProtNLM"/>
    </source>
</evidence>
<dbReference type="Proteomes" id="UP001601058">
    <property type="component" value="Unassembled WGS sequence"/>
</dbReference>
<name>A0ABW6JZD7_9BACI</name>
<evidence type="ECO:0000313" key="2">
    <source>
        <dbReference type="EMBL" id="MFE8697274.1"/>
    </source>
</evidence>
<organism evidence="2 3">
    <name type="scientific">Cytobacillus mangrovibacter</name>
    <dbReference type="NCBI Taxonomy" id="3299024"/>
    <lineage>
        <taxon>Bacteria</taxon>
        <taxon>Bacillati</taxon>
        <taxon>Bacillota</taxon>
        <taxon>Bacilli</taxon>
        <taxon>Bacillales</taxon>
        <taxon>Bacillaceae</taxon>
        <taxon>Cytobacillus</taxon>
    </lineage>
</organism>
<gene>
    <name evidence="2" type="ORF">ACFYKT_13095</name>
</gene>